<keyword evidence="1" id="KW-0175">Coiled coil</keyword>
<evidence type="ECO:0000256" key="1">
    <source>
        <dbReference type="SAM" id="Coils"/>
    </source>
</evidence>
<evidence type="ECO:0000313" key="2">
    <source>
        <dbReference type="EMBL" id="MBO8442623.1"/>
    </source>
</evidence>
<reference evidence="2" key="2">
    <citation type="journal article" date="2021" name="PeerJ">
        <title>Extensive microbial diversity within the chicken gut microbiome revealed by metagenomics and culture.</title>
        <authorList>
            <person name="Gilroy R."/>
            <person name="Ravi A."/>
            <person name="Getino M."/>
            <person name="Pursley I."/>
            <person name="Horton D.L."/>
            <person name="Alikhan N.F."/>
            <person name="Baker D."/>
            <person name="Gharbi K."/>
            <person name="Hall N."/>
            <person name="Watson M."/>
            <person name="Adriaenssens E.M."/>
            <person name="Foster-Nyarko E."/>
            <person name="Jarju S."/>
            <person name="Secka A."/>
            <person name="Antonio M."/>
            <person name="Oren A."/>
            <person name="Chaudhuri R.R."/>
            <person name="La Ragione R."/>
            <person name="Hildebrand F."/>
            <person name="Pallen M.J."/>
        </authorList>
    </citation>
    <scope>NUCLEOTIDE SEQUENCE</scope>
    <source>
        <strain evidence="2">11167</strain>
    </source>
</reference>
<protein>
    <submittedName>
        <fullName evidence="2">Uncharacterized protein</fullName>
    </submittedName>
</protein>
<evidence type="ECO:0000313" key="3">
    <source>
        <dbReference type="Proteomes" id="UP000823633"/>
    </source>
</evidence>
<dbReference type="Gene3D" id="1.20.1170.10">
    <property type="match status" value="1"/>
</dbReference>
<sequence>MVSTQSPIIRYYFNQDQAIYAIPFAYQITAELHVYLIDDESNRTDLRENVDYTVTAQSITLLAPDTFSARYILIQREGDVVQDMEMDNGFYVDVKKIEEALDTMTMRLQEMKLALQNTLKNPWEDWDQDADIMLPNIEKRKDAVLYFGSDGVTMKAIPWEDVAEIQEDVHEQQQLARDWASKTDGPVKDGEYSAKYHAQKTQALRDETEGFKTASEKIRTAMEEFVKKYCWYADQAALRAQQYSNACKTYRTAVEGLKNRMVELEAQTETYHEEVATMHQTVVEAKAVVVQAEQSCEEILIQMQEYINGFALRYQQAIDGVAAQELQSIANVNEVAEGHIGDMNAIKTDVAERQEDVTAKHSEVLNAKTAIQEYITKYVGYAENAAISAQSALRQCTGIYNYLKGLRATIDSIATRISNDKATVEQLRTETLQARDETEQMKQSVEASEMNVEALSAQVTSDKTVVAGDKAIVQQTKANIETLKGDIGNLVADAQAAASQASAPTVTVGNKLYTQSVIVRRGKRFLKTVEVVPEDDGTETGGEA</sequence>
<feature type="coiled-coil region" evidence="1">
    <location>
        <begin position="247"/>
        <end position="274"/>
    </location>
</feature>
<comment type="caution">
    <text evidence="2">The sequence shown here is derived from an EMBL/GenBank/DDBJ whole genome shotgun (WGS) entry which is preliminary data.</text>
</comment>
<dbReference type="AlphaFoldDB" id="A0A9D9HAD7"/>
<reference evidence="2" key="1">
    <citation type="submission" date="2020-10" db="EMBL/GenBank/DDBJ databases">
        <authorList>
            <person name="Gilroy R."/>
        </authorList>
    </citation>
    <scope>NUCLEOTIDE SEQUENCE</scope>
    <source>
        <strain evidence="2">11167</strain>
    </source>
</reference>
<accession>A0A9D9HAD7</accession>
<organism evidence="2 3">
    <name type="scientific">Candidatus Aphodenecus pullistercoris</name>
    <dbReference type="NCBI Taxonomy" id="2840669"/>
    <lineage>
        <taxon>Bacteria</taxon>
        <taxon>Pseudomonadati</taxon>
        <taxon>Spirochaetota</taxon>
        <taxon>Spirochaetia</taxon>
        <taxon>Spirochaetales</taxon>
        <taxon>Candidatus Aphodenecus</taxon>
    </lineage>
</organism>
<gene>
    <name evidence="2" type="ORF">IAC42_02525</name>
</gene>
<name>A0A9D9HAD7_9SPIR</name>
<dbReference type="EMBL" id="JADIMU010000016">
    <property type="protein sequence ID" value="MBO8442623.1"/>
    <property type="molecule type" value="Genomic_DNA"/>
</dbReference>
<proteinExistence type="predicted"/>
<dbReference type="Proteomes" id="UP000823633">
    <property type="component" value="Unassembled WGS sequence"/>
</dbReference>